<dbReference type="InterPro" id="IPR040155">
    <property type="entry name" value="CEBPZ/Mak21-like"/>
</dbReference>
<protein>
    <submittedName>
        <fullName evidence="2">CCAAT/enhancer-binding protein zeta</fullName>
    </submittedName>
</protein>
<keyword evidence="3" id="KW-1185">Reference proteome</keyword>
<feature type="region of interest" description="Disordered" evidence="1">
    <location>
        <begin position="1"/>
        <end position="60"/>
    </location>
</feature>
<gene>
    <name evidence="2" type="primary">CEBPZ</name>
    <name evidence="2" type="ORF">EYF80_036049</name>
</gene>
<dbReference type="PANTHER" id="PTHR12048">
    <property type="entry name" value="CCAAT-BINDING FACTOR-RELATED"/>
    <property type="match status" value="1"/>
</dbReference>
<evidence type="ECO:0000313" key="3">
    <source>
        <dbReference type="Proteomes" id="UP000314294"/>
    </source>
</evidence>
<feature type="compositionally biased region" description="Basic residues" evidence="1">
    <location>
        <begin position="152"/>
        <end position="165"/>
    </location>
</feature>
<feature type="compositionally biased region" description="Acidic residues" evidence="1">
    <location>
        <begin position="24"/>
        <end position="39"/>
    </location>
</feature>
<feature type="compositionally biased region" description="Basic residues" evidence="1">
    <location>
        <begin position="1"/>
        <end position="13"/>
    </location>
</feature>
<accession>A0A4Z2GKE3</accession>
<evidence type="ECO:0000256" key="1">
    <source>
        <dbReference type="SAM" id="MobiDB-lite"/>
    </source>
</evidence>
<dbReference type="PANTHER" id="PTHR12048:SF0">
    <property type="entry name" value="CCAAT_ENHANCER-BINDING PROTEIN ZETA"/>
    <property type="match status" value="1"/>
</dbReference>
<feature type="region of interest" description="Disordered" evidence="1">
    <location>
        <begin position="114"/>
        <end position="166"/>
    </location>
</feature>
<name>A0A4Z2GKE3_9TELE</name>
<evidence type="ECO:0000313" key="2">
    <source>
        <dbReference type="EMBL" id="TNN53720.1"/>
    </source>
</evidence>
<comment type="caution">
    <text evidence="2">The sequence shown here is derived from an EMBL/GenBank/DDBJ whole genome shotgun (WGS) entry which is preliminary data.</text>
</comment>
<reference evidence="2 3" key="1">
    <citation type="submission" date="2019-03" db="EMBL/GenBank/DDBJ databases">
        <title>First draft genome of Liparis tanakae, snailfish: a comprehensive survey of snailfish specific genes.</title>
        <authorList>
            <person name="Kim W."/>
            <person name="Song I."/>
            <person name="Jeong J.-H."/>
            <person name="Kim D."/>
            <person name="Kim S."/>
            <person name="Ryu S."/>
            <person name="Song J.Y."/>
            <person name="Lee S.K."/>
        </authorList>
    </citation>
    <scope>NUCLEOTIDE SEQUENCE [LARGE SCALE GENOMIC DNA]</scope>
    <source>
        <tissue evidence="2">Muscle</tissue>
    </source>
</reference>
<dbReference type="AlphaFoldDB" id="A0A4Z2GKE3"/>
<sequence>MATKAKHRKKSKAGSKVTFRPATDDMEADNIGGEEDEVPAADGGEDRGKKEGEEEEFNLDEADYAMLAAMNDCNEIVDGGKKGAIDDLEEGELEKFIIKLGLRAYAGLQVVPDEPEDAEADGGEGASEEVPAKGADEETDAQQEVNPEEKPKAKKPKKPKEKKKANVNVFEFQQRATLLIRPGGKWFDLDYAAEDAGGEQDAALVAQYKALAQQLYEADVALYKSKKILQKGANSNWMKTVVSSGVLADRMAAMTVLIQDAPVHTLEHVENLVAMVKKKGSRRMGLMALDTLRELLLSDLLPEARKLRPFAQRPFDLLEEKASGNRDSRDRRLVLWYFEHRLRHHVAEFVAALDEVAHDTVAATKAKALATAHELLCGRPEQERALLGQVVNKLGDPEYKTAAKAAHLLEALLRRHPNMKAVVVGEVERLMFRANVCAKAQYYAVCFLSQVMLSHGEAALAAKLVAVYFSFFRACVKKKDVESKMLSALLSGVNRAYPYAGAADAAVREQLDTLFRVVHLVRFNTAVQALMLLLQVMDSQQSVSDRYYTALYR</sequence>
<organism evidence="2 3">
    <name type="scientific">Liparis tanakae</name>
    <name type="common">Tanaka's snailfish</name>
    <dbReference type="NCBI Taxonomy" id="230148"/>
    <lineage>
        <taxon>Eukaryota</taxon>
        <taxon>Metazoa</taxon>
        <taxon>Chordata</taxon>
        <taxon>Craniata</taxon>
        <taxon>Vertebrata</taxon>
        <taxon>Euteleostomi</taxon>
        <taxon>Actinopterygii</taxon>
        <taxon>Neopterygii</taxon>
        <taxon>Teleostei</taxon>
        <taxon>Neoteleostei</taxon>
        <taxon>Acanthomorphata</taxon>
        <taxon>Eupercaria</taxon>
        <taxon>Perciformes</taxon>
        <taxon>Cottioidei</taxon>
        <taxon>Cottales</taxon>
        <taxon>Liparidae</taxon>
        <taxon>Liparis</taxon>
    </lineage>
</organism>
<dbReference type="OrthoDB" id="28947at2759"/>
<dbReference type="Proteomes" id="UP000314294">
    <property type="component" value="Unassembled WGS sequence"/>
</dbReference>
<dbReference type="EMBL" id="SRLO01000507">
    <property type="protein sequence ID" value="TNN53720.1"/>
    <property type="molecule type" value="Genomic_DNA"/>
</dbReference>
<dbReference type="GO" id="GO:0005634">
    <property type="term" value="C:nucleus"/>
    <property type="evidence" value="ECO:0007669"/>
    <property type="project" value="TreeGrafter"/>
</dbReference>
<proteinExistence type="predicted"/>